<sequence>MLFVISYVPLYFILFFQNLNDKLWSKGNEFIGLKEALILNKVSLAFLILIVSSVSLYFILYKIVIKSSHEEIKVVRIQDNHAEHLSYLATYILPFIGLKFDTWQNILSTVALFYILGHIYIKTNLILTNPTLTLFRYHISKIENDKEKMKIIIHKQALKKGQTEKVVHLTSNVYLQKI</sequence>
<dbReference type="InterPro" id="IPR048118">
    <property type="entry name" value="KwaA"/>
</dbReference>
<accession>A0A1M6N7U3</accession>
<dbReference type="Proteomes" id="UP000184231">
    <property type="component" value="Unassembled WGS sequence"/>
</dbReference>
<gene>
    <name evidence="2" type="ORF">SAMN04487911_1581</name>
</gene>
<evidence type="ECO:0000256" key="1">
    <source>
        <dbReference type="SAM" id="Phobius"/>
    </source>
</evidence>
<evidence type="ECO:0000313" key="2">
    <source>
        <dbReference type="EMBL" id="SHJ91805.1"/>
    </source>
</evidence>
<dbReference type="NCBIfam" id="NF041622">
    <property type="entry name" value="KwaA"/>
    <property type="match status" value="1"/>
</dbReference>
<dbReference type="AlphaFoldDB" id="A0A1M6N7U3"/>
<keyword evidence="1" id="KW-0472">Membrane</keyword>
<dbReference type="STRING" id="558155.SAMN04487911_1581"/>
<reference evidence="2 3" key="1">
    <citation type="submission" date="2016-11" db="EMBL/GenBank/DDBJ databases">
        <authorList>
            <person name="Jaros S."/>
            <person name="Januszkiewicz K."/>
            <person name="Wedrychowicz H."/>
        </authorList>
    </citation>
    <scope>NUCLEOTIDE SEQUENCE [LARGE SCALE GENOMIC DNA]</scope>
    <source>
        <strain evidence="2 3">CGMCC 1.8863</strain>
    </source>
</reference>
<dbReference type="EMBL" id="FQYX01000058">
    <property type="protein sequence ID" value="SHJ91805.1"/>
    <property type="molecule type" value="Genomic_DNA"/>
</dbReference>
<feature type="transmembrane region" description="Helical" evidence="1">
    <location>
        <begin position="42"/>
        <end position="64"/>
    </location>
</feature>
<feature type="transmembrane region" description="Helical" evidence="1">
    <location>
        <begin position="106"/>
        <end position="127"/>
    </location>
</feature>
<evidence type="ECO:0000313" key="3">
    <source>
        <dbReference type="Proteomes" id="UP000184231"/>
    </source>
</evidence>
<dbReference type="RefSeq" id="WP_072766056.1">
    <property type="nucleotide sequence ID" value="NZ_FQYX01000058.1"/>
</dbReference>
<organism evidence="2 3">
    <name type="scientific">Arenibacter nanhaiticus</name>
    <dbReference type="NCBI Taxonomy" id="558155"/>
    <lineage>
        <taxon>Bacteria</taxon>
        <taxon>Pseudomonadati</taxon>
        <taxon>Bacteroidota</taxon>
        <taxon>Flavobacteriia</taxon>
        <taxon>Flavobacteriales</taxon>
        <taxon>Flavobacteriaceae</taxon>
        <taxon>Arenibacter</taxon>
    </lineage>
</organism>
<keyword evidence="3" id="KW-1185">Reference proteome</keyword>
<name>A0A1M6N7U3_9FLAO</name>
<proteinExistence type="predicted"/>
<keyword evidence="1" id="KW-0812">Transmembrane</keyword>
<keyword evidence="1" id="KW-1133">Transmembrane helix</keyword>
<protein>
    <submittedName>
        <fullName evidence="2">Uncharacterized protein</fullName>
    </submittedName>
</protein>